<evidence type="ECO:0000256" key="3">
    <source>
        <dbReference type="SAM" id="SignalP"/>
    </source>
</evidence>
<protein>
    <recommendedName>
        <fullName evidence="6">Gram-positive cocci surface proteins LPxTG domain-containing protein</fullName>
    </recommendedName>
</protein>
<accession>A0ABM7FF01</accession>
<feature type="region of interest" description="Disordered" evidence="1">
    <location>
        <begin position="24"/>
        <end position="92"/>
    </location>
</feature>
<keyword evidence="2" id="KW-1133">Transmembrane helix</keyword>
<evidence type="ECO:0000313" key="5">
    <source>
        <dbReference type="Proteomes" id="UP001321542"/>
    </source>
</evidence>
<keyword evidence="5" id="KW-1185">Reference proteome</keyword>
<evidence type="ECO:0000256" key="1">
    <source>
        <dbReference type="SAM" id="MobiDB-lite"/>
    </source>
</evidence>
<dbReference type="Proteomes" id="UP001321542">
    <property type="component" value="Chromosome"/>
</dbReference>
<keyword evidence="2" id="KW-0812">Transmembrane</keyword>
<dbReference type="EMBL" id="AP018448">
    <property type="protein sequence ID" value="BBC34757.1"/>
    <property type="molecule type" value="Genomic_DNA"/>
</dbReference>
<evidence type="ECO:0008006" key="6">
    <source>
        <dbReference type="Google" id="ProtNLM"/>
    </source>
</evidence>
<keyword evidence="3" id="KW-0732">Signal</keyword>
<sequence length="132" mass="13428">MTGPLVTGLLVLLTTVPVSLAYAAEPDPAGSWAGSRAGEGRQRPGRADPLGTLDPTAVPSADADDEETDAVGSEPDVDPEPSRDGALPVPSYAARTGTAEKAVLQLLPLGSGLILMGLGLALTFVGLRIRRS</sequence>
<reference evidence="4 5" key="1">
    <citation type="journal article" date="2010" name="ChemBioChem">
        <title>Cloning and characterization of the biosynthetic gene cluster of 16-membered macrolide antibiotic FD-891: involvement of a dual functional cytochrome P450 monooxygenase catalyzing epoxidation and hydroxylation.</title>
        <authorList>
            <person name="Kudo F."/>
            <person name="Motegi A."/>
            <person name="Mizoue K."/>
            <person name="Eguchi T."/>
        </authorList>
    </citation>
    <scope>NUCLEOTIDE SEQUENCE [LARGE SCALE GENOMIC DNA]</scope>
    <source>
        <strain evidence="4 5">A-8890</strain>
    </source>
</reference>
<feature type="transmembrane region" description="Helical" evidence="2">
    <location>
        <begin position="106"/>
        <end position="127"/>
    </location>
</feature>
<evidence type="ECO:0000313" key="4">
    <source>
        <dbReference type="EMBL" id="BBC34757.1"/>
    </source>
</evidence>
<reference evidence="4 5" key="2">
    <citation type="journal article" date="2023" name="ChemBioChem">
        <title>Acyltransferase Domain Exchange between Two Independent Type I Polyketide Synthases in the Same Producer Strain of Macrolide Antibiotics.</title>
        <authorList>
            <person name="Kudo F."/>
            <person name="Kishikawa K."/>
            <person name="Tsuboi K."/>
            <person name="Kido T."/>
            <person name="Usui T."/>
            <person name="Hashimoto J."/>
            <person name="Shin-Ya K."/>
            <person name="Miyanaga A."/>
            <person name="Eguchi T."/>
        </authorList>
    </citation>
    <scope>NUCLEOTIDE SEQUENCE [LARGE SCALE GENOMIC DNA]</scope>
    <source>
        <strain evidence="4 5">A-8890</strain>
    </source>
</reference>
<feature type="signal peptide" evidence="3">
    <location>
        <begin position="1"/>
        <end position="23"/>
    </location>
</feature>
<evidence type="ECO:0000256" key="2">
    <source>
        <dbReference type="SAM" id="Phobius"/>
    </source>
</evidence>
<name>A0ABM7FF01_9ACTN</name>
<feature type="chain" id="PRO_5047435384" description="Gram-positive cocci surface proteins LPxTG domain-containing protein" evidence="3">
    <location>
        <begin position="24"/>
        <end position="132"/>
    </location>
</feature>
<dbReference type="RefSeq" id="WP_286254794.1">
    <property type="nucleotide sequence ID" value="NZ_AP018448.1"/>
</dbReference>
<gene>
    <name evidence="4" type="ORF">SGFS_060510</name>
</gene>
<organism evidence="4 5">
    <name type="scientific">Streptomyces graminofaciens</name>
    <dbReference type="NCBI Taxonomy" id="68212"/>
    <lineage>
        <taxon>Bacteria</taxon>
        <taxon>Bacillati</taxon>
        <taxon>Actinomycetota</taxon>
        <taxon>Actinomycetes</taxon>
        <taxon>Kitasatosporales</taxon>
        <taxon>Streptomycetaceae</taxon>
        <taxon>Streptomyces</taxon>
    </lineage>
</organism>
<proteinExistence type="predicted"/>
<feature type="compositionally biased region" description="Acidic residues" evidence="1">
    <location>
        <begin position="62"/>
        <end position="79"/>
    </location>
</feature>
<keyword evidence="2" id="KW-0472">Membrane</keyword>